<name>A0ABR6PLS7_9SPHI</name>
<evidence type="ECO:0000313" key="2">
    <source>
        <dbReference type="Proteomes" id="UP000541583"/>
    </source>
</evidence>
<dbReference type="EMBL" id="JACHCB010000003">
    <property type="protein sequence ID" value="MBB6109216.1"/>
    <property type="molecule type" value="Genomic_DNA"/>
</dbReference>
<dbReference type="Proteomes" id="UP000541583">
    <property type="component" value="Unassembled WGS sequence"/>
</dbReference>
<dbReference type="RefSeq" id="WP_076372701.1">
    <property type="nucleotide sequence ID" value="NZ_FTMG01000003.1"/>
</dbReference>
<accession>A0ABR6PLS7</accession>
<keyword evidence="2" id="KW-1185">Reference proteome</keyword>
<evidence type="ECO:0000313" key="1">
    <source>
        <dbReference type="EMBL" id="MBB6109216.1"/>
    </source>
</evidence>
<protein>
    <submittedName>
        <fullName evidence="1">Uncharacterized protein</fullName>
    </submittedName>
</protein>
<comment type="caution">
    <text evidence="1">The sequence shown here is derived from an EMBL/GenBank/DDBJ whole genome shotgun (WGS) entry which is preliminary data.</text>
</comment>
<proteinExistence type="predicted"/>
<organism evidence="1 2">
    <name type="scientific">Mucilaginibacter lappiensis</name>
    <dbReference type="NCBI Taxonomy" id="354630"/>
    <lineage>
        <taxon>Bacteria</taxon>
        <taxon>Pseudomonadati</taxon>
        <taxon>Bacteroidota</taxon>
        <taxon>Sphingobacteriia</taxon>
        <taxon>Sphingobacteriales</taxon>
        <taxon>Sphingobacteriaceae</taxon>
        <taxon>Mucilaginibacter</taxon>
    </lineage>
</organism>
<reference evidence="1 2" key="1">
    <citation type="submission" date="2020-08" db="EMBL/GenBank/DDBJ databases">
        <title>Genomic Encyclopedia of Type Strains, Phase IV (KMG-V): Genome sequencing to study the core and pangenomes of soil and plant-associated prokaryotes.</title>
        <authorList>
            <person name="Whitman W."/>
        </authorList>
    </citation>
    <scope>NUCLEOTIDE SEQUENCE [LARGE SCALE GENOMIC DNA]</scope>
    <source>
        <strain evidence="1 2">ANJLi2</strain>
    </source>
</reference>
<sequence length="198" mass="22847">MKKITLILICIFTIFKAEGQDTFSRAFNDRLMKANMLFNRPDSFVAIPVISNKQVLYEYAVKHVNKNVEVRYIVNPLDTQLKSYNELVKNKKPGDVFIDPNTSYLAYFYSLLKNISSSPPANFTTINEEQTKNNFQADWAAFTFINLNKEFGQNYKYCLVVALHKNNFGDAYCIYLSDERNGLIHSAYANNLSSLKFK</sequence>
<gene>
    <name evidence="1" type="ORF">HDF23_001959</name>
</gene>